<dbReference type="InterPro" id="IPR008207">
    <property type="entry name" value="Sig_transdc_His_kin_Hpt_dom"/>
</dbReference>
<dbReference type="PROSITE" id="PS50894">
    <property type="entry name" value="HPT"/>
    <property type="match status" value="1"/>
</dbReference>
<evidence type="ECO:0000259" key="23">
    <source>
        <dbReference type="PROSITE" id="PS50894"/>
    </source>
</evidence>
<feature type="domain" description="Histidine kinase" evidence="21">
    <location>
        <begin position="529"/>
        <end position="750"/>
    </location>
</feature>
<feature type="modified residue" description="Phosphohistidine" evidence="18">
    <location>
        <position position="1063"/>
    </location>
</feature>
<evidence type="ECO:0000256" key="3">
    <source>
        <dbReference type="ARBA" id="ARBA00012438"/>
    </source>
</evidence>
<evidence type="ECO:0000256" key="17">
    <source>
        <dbReference type="ARBA" id="ARBA00070152"/>
    </source>
</evidence>
<keyword evidence="14" id="KW-0843">Virulence</keyword>
<dbReference type="AlphaFoldDB" id="A0A1X7EDA9"/>
<keyword evidence="8 20" id="KW-0812">Transmembrane</keyword>
<evidence type="ECO:0000256" key="16">
    <source>
        <dbReference type="ARBA" id="ARBA00058004"/>
    </source>
</evidence>
<sequence>MQRPKRSLAQTARFHRRLLYGFAVLLSATIGGATVLFVDSALARFFSDRENTFVQNQEYVQSEAVRLSSRVMSMVDIYEDNWAFHQQERIPLEHYRSELSRQNGVTITASDLTAIPFLLAATPAGIADAPRLETMLHLLRRISAAPAFDPRRNDITMSGYLYSPDRALLAAVPPQPPFESPARLRNRPGAFIDEQVGPVEALLARRDTQALRAERPIWTSWTSTAGTARGQTLAEIIVPIFHGRERIATLVANIPQDQFLQYFVRQTRPAGFFVLSGDAGGPLAHGALSPHDARLLGIIQQHAGQMRQLKDTRVVIRDGLTFIVAQRIEGPGWIAAYVFDWRGIATGMLVEVIASCLLCIGALGLLWSGVGYFDRHVARPFETDAEKLVEAEQFNRSIIDTAPVGIAVFDLHAQALVLENAVAKHLLGGSDGANAALFYRQALRARAEAAAAANAPSPEGHRFFEVHWTAGARERYLGVASSMTRFRGHDAVLLGLVDITERKASEAMLIDARREADRANKAKSMFMAMMTHEIRTPMHGAVGHLELLEHSALDPSQLERVALIRRAFDGLLSLVNDLLDAAKIETHALTVDPRPVSLNRVVEHCAQQFAPTVIGRGIALHCYTDPGLDGLVEADDHRVAQILQNLLSNATKFTQHGAVTLSTALLRRDSGSTWARIEVADTGIGIPSSLQAVIFNPMTQADASIGRRFGGTGLGLFLCRNLAELMGGRITLQSEPETGSVFGVELPLGVHAALQHPVRPLEGISVAIATPDAALRRMWEARLDGWGVRRPGTAAAGDTAADILLVSRAEPAQAQDDTHGGAGDHAGCMGIVEATPLGPLAPSQTGNRMTISLYSSEALLAALLALSGQPRREPAEAGASPYRLDRSLDVLIAEDDPVNRALIEHQLQMLGYTSVRSAKDGREALAMWQAREPDVVVTDVGMPHVGGVELVTAIRERNPGAFVIATTAAGSSDITPAAAALFSHVLLKPVLLADLAEALQKAQAADPAHGKDEHTADAVRQRALDRLDATLREAFLGSWPGEYESIKEALAQRDVNRGRRRLHRLQGALLAMGLDEPAAQCLNLQAICTAGEWEAACAQFEALAQSLTGTGLLA</sequence>
<dbReference type="InterPro" id="IPR036097">
    <property type="entry name" value="HisK_dim/P_sf"/>
</dbReference>
<dbReference type="InterPro" id="IPR003661">
    <property type="entry name" value="HisK_dim/P_dom"/>
</dbReference>
<evidence type="ECO:0000256" key="20">
    <source>
        <dbReference type="SAM" id="Phobius"/>
    </source>
</evidence>
<evidence type="ECO:0000256" key="7">
    <source>
        <dbReference type="ARBA" id="ARBA00022679"/>
    </source>
</evidence>
<dbReference type="Gene3D" id="3.40.50.2300">
    <property type="match status" value="1"/>
</dbReference>
<evidence type="ECO:0000259" key="21">
    <source>
        <dbReference type="PROSITE" id="PS50109"/>
    </source>
</evidence>
<keyword evidence="25" id="KW-1185">Reference proteome</keyword>
<protein>
    <recommendedName>
        <fullName evidence="17">Virulence sensor protein BvgS</fullName>
        <ecNumber evidence="3">2.7.13.3</ecNumber>
    </recommendedName>
</protein>
<dbReference type="Pfam" id="PF01627">
    <property type="entry name" value="Hpt"/>
    <property type="match status" value="1"/>
</dbReference>
<organism evidence="24 25">
    <name type="scientific">Trinickia caryophylli</name>
    <name type="common">Paraburkholderia caryophylli</name>
    <dbReference type="NCBI Taxonomy" id="28094"/>
    <lineage>
        <taxon>Bacteria</taxon>
        <taxon>Pseudomonadati</taxon>
        <taxon>Pseudomonadota</taxon>
        <taxon>Betaproteobacteria</taxon>
        <taxon>Burkholderiales</taxon>
        <taxon>Burkholderiaceae</taxon>
        <taxon>Trinickia</taxon>
    </lineage>
</organism>
<evidence type="ECO:0000256" key="4">
    <source>
        <dbReference type="ARBA" id="ARBA00022475"/>
    </source>
</evidence>
<keyword evidence="9" id="KW-0732">Signal</keyword>
<dbReference type="STRING" id="28094.SAMN06295900_105202"/>
<proteinExistence type="predicted"/>
<dbReference type="EMBL" id="FXAH01000005">
    <property type="protein sequence ID" value="SMF31569.1"/>
    <property type="molecule type" value="Genomic_DNA"/>
</dbReference>
<dbReference type="SUPFAM" id="SSF47226">
    <property type="entry name" value="Histidine-containing phosphotransfer domain, HPT domain"/>
    <property type="match status" value="1"/>
</dbReference>
<dbReference type="SUPFAM" id="SSF55874">
    <property type="entry name" value="ATPase domain of HSP90 chaperone/DNA topoisomerase II/histidine kinase"/>
    <property type="match status" value="1"/>
</dbReference>
<dbReference type="InterPro" id="IPR011006">
    <property type="entry name" value="CheY-like_superfamily"/>
</dbReference>
<dbReference type="PROSITE" id="PS50109">
    <property type="entry name" value="HIS_KIN"/>
    <property type="match status" value="1"/>
</dbReference>
<dbReference type="CDD" id="cd17546">
    <property type="entry name" value="REC_hyHK_CKI1_RcsC-like"/>
    <property type="match status" value="1"/>
</dbReference>
<feature type="modified residue" description="4-aspartylphosphate" evidence="19">
    <location>
        <position position="939"/>
    </location>
</feature>
<dbReference type="PROSITE" id="PS50110">
    <property type="entry name" value="RESPONSE_REGULATORY"/>
    <property type="match status" value="1"/>
</dbReference>
<dbReference type="OrthoDB" id="9796305at2"/>
<feature type="transmembrane region" description="Helical" evidence="20">
    <location>
        <begin position="20"/>
        <end position="38"/>
    </location>
</feature>
<dbReference type="PANTHER" id="PTHR43047">
    <property type="entry name" value="TWO-COMPONENT HISTIDINE PROTEIN KINASE"/>
    <property type="match status" value="1"/>
</dbReference>
<keyword evidence="4" id="KW-1003">Cell membrane</keyword>
<dbReference type="InterPro" id="IPR036641">
    <property type="entry name" value="HPT_dom_sf"/>
</dbReference>
<evidence type="ECO:0000313" key="24">
    <source>
        <dbReference type="EMBL" id="SMF31569.1"/>
    </source>
</evidence>
<keyword evidence="7" id="KW-0808">Transferase</keyword>
<dbReference type="SMART" id="SM00388">
    <property type="entry name" value="HisKA"/>
    <property type="match status" value="1"/>
</dbReference>
<comment type="function">
    <text evidence="16">Member of the two-component regulatory system BvgS/BvgA. Phosphorylates BvgA via a four-step phosphorelay in response to environmental signals.</text>
</comment>
<dbReference type="EC" id="2.7.13.3" evidence="3"/>
<dbReference type="GO" id="GO:0005886">
    <property type="term" value="C:plasma membrane"/>
    <property type="evidence" value="ECO:0007669"/>
    <property type="project" value="UniProtKB-SubCell"/>
</dbReference>
<gene>
    <name evidence="24" type="ORF">SAMN06295900_105202</name>
</gene>
<dbReference type="PANTHER" id="PTHR43047:SF64">
    <property type="entry name" value="HISTIDINE KINASE CONTAINING CHEY-HOMOLOGOUS RECEIVER DOMAIN AND PAS DOMAIN-RELATED"/>
    <property type="match status" value="1"/>
</dbReference>
<dbReference type="CDD" id="cd16922">
    <property type="entry name" value="HATPase_EvgS-ArcB-TorS-like"/>
    <property type="match status" value="1"/>
</dbReference>
<keyword evidence="10 24" id="KW-0418">Kinase</keyword>
<keyword evidence="13" id="KW-0902">Two-component regulatory system</keyword>
<comment type="subcellular location">
    <subcellularLocation>
        <location evidence="2">Cell inner membrane</location>
        <topology evidence="2">Multi-pass membrane protein</topology>
    </subcellularLocation>
</comment>
<keyword evidence="11" id="KW-0067">ATP-binding</keyword>
<evidence type="ECO:0000259" key="22">
    <source>
        <dbReference type="PROSITE" id="PS50110"/>
    </source>
</evidence>
<dbReference type="SUPFAM" id="SSF47384">
    <property type="entry name" value="Homodimeric domain of signal transducing histidine kinase"/>
    <property type="match status" value="1"/>
</dbReference>
<keyword evidence="11" id="KW-0547">Nucleotide-binding</keyword>
<dbReference type="Gene3D" id="1.20.120.160">
    <property type="entry name" value="HPT domain"/>
    <property type="match status" value="1"/>
</dbReference>
<dbReference type="SMART" id="SM00387">
    <property type="entry name" value="HATPase_c"/>
    <property type="match status" value="1"/>
</dbReference>
<evidence type="ECO:0000256" key="2">
    <source>
        <dbReference type="ARBA" id="ARBA00004429"/>
    </source>
</evidence>
<evidence type="ECO:0000313" key="25">
    <source>
        <dbReference type="Proteomes" id="UP000192911"/>
    </source>
</evidence>
<dbReference type="Gene3D" id="1.10.287.130">
    <property type="match status" value="1"/>
</dbReference>
<evidence type="ECO:0000256" key="15">
    <source>
        <dbReference type="ARBA" id="ARBA00023136"/>
    </source>
</evidence>
<evidence type="ECO:0000256" key="5">
    <source>
        <dbReference type="ARBA" id="ARBA00022519"/>
    </source>
</evidence>
<feature type="domain" description="Response regulatory" evidence="22">
    <location>
        <begin position="889"/>
        <end position="1003"/>
    </location>
</feature>
<evidence type="ECO:0000256" key="10">
    <source>
        <dbReference type="ARBA" id="ARBA00022777"/>
    </source>
</evidence>
<dbReference type="CDD" id="cd00082">
    <property type="entry name" value="HisKA"/>
    <property type="match status" value="1"/>
</dbReference>
<evidence type="ECO:0000256" key="14">
    <source>
        <dbReference type="ARBA" id="ARBA00023026"/>
    </source>
</evidence>
<evidence type="ECO:0000256" key="1">
    <source>
        <dbReference type="ARBA" id="ARBA00000085"/>
    </source>
</evidence>
<keyword evidence="6 19" id="KW-0597">Phosphoprotein</keyword>
<evidence type="ECO:0000256" key="13">
    <source>
        <dbReference type="ARBA" id="ARBA00023012"/>
    </source>
</evidence>
<keyword evidence="15 20" id="KW-0472">Membrane</keyword>
<name>A0A1X7EDA9_TRICW</name>
<dbReference type="GO" id="GO:0000155">
    <property type="term" value="F:phosphorelay sensor kinase activity"/>
    <property type="evidence" value="ECO:0007669"/>
    <property type="project" value="InterPro"/>
</dbReference>
<keyword evidence="5" id="KW-0997">Cell inner membrane</keyword>
<dbReference type="Gene3D" id="3.30.450.20">
    <property type="entry name" value="PAS domain"/>
    <property type="match status" value="1"/>
</dbReference>
<evidence type="ECO:0000256" key="9">
    <source>
        <dbReference type="ARBA" id="ARBA00022729"/>
    </source>
</evidence>
<reference evidence="25" key="1">
    <citation type="submission" date="2017-04" db="EMBL/GenBank/DDBJ databases">
        <authorList>
            <person name="Varghese N."/>
            <person name="Submissions S."/>
        </authorList>
    </citation>
    <scope>NUCLEOTIDE SEQUENCE [LARGE SCALE GENOMIC DNA]</scope>
    <source>
        <strain evidence="25">Ballard 720</strain>
    </source>
</reference>
<dbReference type="SMART" id="SM00448">
    <property type="entry name" value="REC"/>
    <property type="match status" value="1"/>
</dbReference>
<evidence type="ECO:0000256" key="6">
    <source>
        <dbReference type="ARBA" id="ARBA00022553"/>
    </source>
</evidence>
<dbReference type="Pfam" id="PF00512">
    <property type="entry name" value="HisKA"/>
    <property type="match status" value="1"/>
</dbReference>
<keyword evidence="12 20" id="KW-1133">Transmembrane helix</keyword>
<evidence type="ECO:0000256" key="11">
    <source>
        <dbReference type="ARBA" id="ARBA00022840"/>
    </source>
</evidence>
<evidence type="ECO:0000256" key="12">
    <source>
        <dbReference type="ARBA" id="ARBA00022989"/>
    </source>
</evidence>
<dbReference type="FunFam" id="3.30.565.10:FF:000010">
    <property type="entry name" value="Sensor histidine kinase RcsC"/>
    <property type="match status" value="1"/>
</dbReference>
<evidence type="ECO:0000256" key="8">
    <source>
        <dbReference type="ARBA" id="ARBA00022692"/>
    </source>
</evidence>
<evidence type="ECO:0000256" key="18">
    <source>
        <dbReference type="PROSITE-ProRule" id="PRU00110"/>
    </source>
</evidence>
<dbReference type="Pfam" id="PF02518">
    <property type="entry name" value="HATPase_c"/>
    <property type="match status" value="1"/>
</dbReference>
<dbReference type="SUPFAM" id="SSF52172">
    <property type="entry name" value="CheY-like"/>
    <property type="match status" value="1"/>
</dbReference>
<feature type="domain" description="HPt" evidence="23">
    <location>
        <begin position="1024"/>
        <end position="1114"/>
    </location>
</feature>
<dbReference type="Gene3D" id="3.30.565.10">
    <property type="entry name" value="Histidine kinase-like ATPase, C-terminal domain"/>
    <property type="match status" value="1"/>
</dbReference>
<dbReference type="InterPro" id="IPR004358">
    <property type="entry name" value="Sig_transdc_His_kin-like_C"/>
</dbReference>
<dbReference type="InterPro" id="IPR005467">
    <property type="entry name" value="His_kinase_dom"/>
</dbReference>
<evidence type="ECO:0000256" key="19">
    <source>
        <dbReference type="PROSITE-ProRule" id="PRU00169"/>
    </source>
</evidence>
<accession>A0A1X7EDA9</accession>
<dbReference type="InterPro" id="IPR001789">
    <property type="entry name" value="Sig_transdc_resp-reg_receiver"/>
</dbReference>
<dbReference type="Pfam" id="PF00072">
    <property type="entry name" value="Response_reg"/>
    <property type="match status" value="1"/>
</dbReference>
<dbReference type="Proteomes" id="UP000192911">
    <property type="component" value="Unassembled WGS sequence"/>
</dbReference>
<dbReference type="InterPro" id="IPR003594">
    <property type="entry name" value="HATPase_dom"/>
</dbReference>
<dbReference type="InterPro" id="IPR036890">
    <property type="entry name" value="HATPase_C_sf"/>
</dbReference>
<dbReference type="PRINTS" id="PR00344">
    <property type="entry name" value="BCTRLSENSOR"/>
</dbReference>
<comment type="catalytic activity">
    <reaction evidence="1">
        <text>ATP + protein L-histidine = ADP + protein N-phospho-L-histidine.</text>
        <dbReference type="EC" id="2.7.13.3"/>
    </reaction>
</comment>